<dbReference type="NCBIfam" id="TIGR01563">
    <property type="entry name" value="gp16_SPP1"/>
    <property type="match status" value="1"/>
</dbReference>
<sequence length="108" mass="12340">MNPGKLDRRLEILEFKRTVDEEGFPTDEWVPTRKIWASRETLSGRAYFEASAAQSEVSEQFTVRYGNKLTDDEKRVRCGGEAFVVEAFLPDPMGDRSESHILVKVVSE</sequence>
<dbReference type="Gene3D" id="2.40.10.270">
    <property type="entry name" value="Bacteriophage SPP1 head-tail adaptor protein"/>
    <property type="match status" value="1"/>
</dbReference>
<name>A0A4R6U849_9BACI</name>
<comment type="caution">
    <text evidence="1">The sequence shown here is derived from an EMBL/GenBank/DDBJ whole genome shotgun (WGS) entry which is preliminary data.</text>
</comment>
<proteinExistence type="predicted"/>
<keyword evidence="2" id="KW-1185">Reference proteome</keyword>
<dbReference type="InterPro" id="IPR038666">
    <property type="entry name" value="SSP1_head-tail_sf"/>
</dbReference>
<dbReference type="RefSeq" id="WP_133580659.1">
    <property type="nucleotide sequence ID" value="NZ_SNYJ01000008.1"/>
</dbReference>
<evidence type="ECO:0000313" key="1">
    <source>
        <dbReference type="EMBL" id="TDQ39234.1"/>
    </source>
</evidence>
<dbReference type="Proteomes" id="UP000295632">
    <property type="component" value="Unassembled WGS sequence"/>
</dbReference>
<dbReference type="InterPro" id="IPR008767">
    <property type="entry name" value="Phage_SPP1_head-tail_adaptor"/>
</dbReference>
<organism evidence="1 2">
    <name type="scientific">Aureibacillus halotolerans</name>
    <dbReference type="NCBI Taxonomy" id="1508390"/>
    <lineage>
        <taxon>Bacteria</taxon>
        <taxon>Bacillati</taxon>
        <taxon>Bacillota</taxon>
        <taxon>Bacilli</taxon>
        <taxon>Bacillales</taxon>
        <taxon>Bacillaceae</taxon>
        <taxon>Aureibacillus</taxon>
    </lineage>
</organism>
<dbReference type="AlphaFoldDB" id="A0A4R6U849"/>
<dbReference type="Pfam" id="PF05521">
    <property type="entry name" value="Phage_HCP"/>
    <property type="match status" value="1"/>
</dbReference>
<dbReference type="EMBL" id="SNYJ01000008">
    <property type="protein sequence ID" value="TDQ39234.1"/>
    <property type="molecule type" value="Genomic_DNA"/>
</dbReference>
<dbReference type="OrthoDB" id="9808209at2"/>
<protein>
    <submittedName>
        <fullName evidence="1">SPP1 family predicted phage head-tail adaptor</fullName>
    </submittedName>
</protein>
<reference evidence="1 2" key="1">
    <citation type="submission" date="2019-03" db="EMBL/GenBank/DDBJ databases">
        <title>Genomic Encyclopedia of Type Strains, Phase IV (KMG-IV): sequencing the most valuable type-strain genomes for metagenomic binning, comparative biology and taxonomic classification.</title>
        <authorList>
            <person name="Goeker M."/>
        </authorList>
    </citation>
    <scope>NUCLEOTIDE SEQUENCE [LARGE SCALE GENOMIC DNA]</scope>
    <source>
        <strain evidence="1 2">DSM 28697</strain>
    </source>
</reference>
<gene>
    <name evidence="1" type="ORF">EV213_108186</name>
</gene>
<accession>A0A4R6U849</accession>
<evidence type="ECO:0000313" key="2">
    <source>
        <dbReference type="Proteomes" id="UP000295632"/>
    </source>
</evidence>